<name>A0ACC4DHH6_PURLI</name>
<organism evidence="1 2">
    <name type="scientific">Purpureocillium lilacinum</name>
    <name type="common">Paecilomyces lilacinus</name>
    <dbReference type="NCBI Taxonomy" id="33203"/>
    <lineage>
        <taxon>Eukaryota</taxon>
        <taxon>Fungi</taxon>
        <taxon>Dikarya</taxon>
        <taxon>Ascomycota</taxon>
        <taxon>Pezizomycotina</taxon>
        <taxon>Sordariomycetes</taxon>
        <taxon>Hypocreomycetidae</taxon>
        <taxon>Hypocreales</taxon>
        <taxon>Ophiocordycipitaceae</taxon>
        <taxon>Purpureocillium</taxon>
    </lineage>
</organism>
<gene>
    <name evidence="1" type="ORF">ACCO45_010840</name>
</gene>
<dbReference type="Proteomes" id="UP001638806">
    <property type="component" value="Unassembled WGS sequence"/>
</dbReference>
<reference evidence="1" key="1">
    <citation type="submission" date="2024-12" db="EMBL/GenBank/DDBJ databases">
        <title>Comparative genomics and development of molecular markers within Purpureocillium lilacinum and among Purpureocillium species.</title>
        <authorList>
            <person name="Yeh Z.-Y."/>
            <person name="Ni N.-T."/>
            <person name="Lo P.-H."/>
            <person name="Mushyakhwo K."/>
            <person name="Lin C.-F."/>
            <person name="Nai Y.-S."/>
        </authorList>
    </citation>
    <scope>NUCLEOTIDE SEQUENCE</scope>
    <source>
        <strain evidence="1">NCHU-NPUST-175</strain>
    </source>
</reference>
<accession>A0ACC4DHH6</accession>
<protein>
    <submittedName>
        <fullName evidence="1">Uncharacterized protein</fullName>
    </submittedName>
</protein>
<sequence length="168" mass="17599">MDGNASAQTTSGPASCARGELAAGAPSGTIHEERGYRTGLNEGNGLLHQVCGPLPTTSSPGPPAGLLSAPCRGHHPSRPDSQPTIYAPRGARRPSSTVQEPLCPPGFLPDDVRAPAPTTSPRHPSAPSRDWLPSFSSARAGQLSAWMPKARLRTPFQPPRTSPARTWT</sequence>
<proteinExistence type="predicted"/>
<dbReference type="EMBL" id="JBGNUJ010000010">
    <property type="protein sequence ID" value="KAL3955277.1"/>
    <property type="molecule type" value="Genomic_DNA"/>
</dbReference>
<comment type="caution">
    <text evidence="1">The sequence shown here is derived from an EMBL/GenBank/DDBJ whole genome shotgun (WGS) entry which is preliminary data.</text>
</comment>
<keyword evidence="2" id="KW-1185">Reference proteome</keyword>
<evidence type="ECO:0000313" key="2">
    <source>
        <dbReference type="Proteomes" id="UP001638806"/>
    </source>
</evidence>
<evidence type="ECO:0000313" key="1">
    <source>
        <dbReference type="EMBL" id="KAL3955277.1"/>
    </source>
</evidence>